<dbReference type="InterPro" id="IPR023170">
    <property type="entry name" value="HhH_base_excis_C"/>
</dbReference>
<dbReference type="FunFam" id="1.10.1670.10:FF:000005">
    <property type="entry name" value="N-glycosylase/DNA lyase OGG1"/>
    <property type="match status" value="1"/>
</dbReference>
<keyword evidence="9" id="KW-0511">Multifunctional enzyme</keyword>
<dbReference type="Gene3D" id="1.10.1670.10">
    <property type="entry name" value="Helix-hairpin-Helix base-excision DNA repair enzymes (C-terminal)"/>
    <property type="match status" value="1"/>
</dbReference>
<organism evidence="16 17">
    <name type="scientific">Magallana gigas</name>
    <name type="common">Pacific oyster</name>
    <name type="synonym">Crassostrea gigas</name>
    <dbReference type="NCBI Taxonomy" id="29159"/>
    <lineage>
        <taxon>Eukaryota</taxon>
        <taxon>Metazoa</taxon>
        <taxon>Spiralia</taxon>
        <taxon>Lophotrochozoa</taxon>
        <taxon>Mollusca</taxon>
        <taxon>Bivalvia</taxon>
        <taxon>Autobranchia</taxon>
        <taxon>Pteriomorphia</taxon>
        <taxon>Ostreida</taxon>
        <taxon>Ostreoidea</taxon>
        <taxon>Ostreidae</taxon>
        <taxon>Magallana</taxon>
    </lineage>
</organism>
<evidence type="ECO:0000256" key="13">
    <source>
        <dbReference type="ARBA" id="ARBA00073127"/>
    </source>
</evidence>
<keyword evidence="10" id="KW-0326">Glycosidase</keyword>
<evidence type="ECO:0000256" key="9">
    <source>
        <dbReference type="ARBA" id="ARBA00023268"/>
    </source>
</evidence>
<dbReference type="GO" id="GO:0005634">
    <property type="term" value="C:nucleus"/>
    <property type="evidence" value="ECO:0007669"/>
    <property type="project" value="UniProtKB-SubCell"/>
</dbReference>
<dbReference type="FunFam" id="1.10.340.30:FF:000006">
    <property type="entry name" value="N-glycosylase/DNA lyase isoform X2"/>
    <property type="match status" value="1"/>
</dbReference>
<comment type="similarity">
    <text evidence="2">Belongs to the type-1 OGG1 family.</text>
</comment>
<dbReference type="PANTHER" id="PTHR10242:SF2">
    <property type="entry name" value="N-GLYCOSYLASE_DNA LYASE"/>
    <property type="match status" value="1"/>
</dbReference>
<comment type="function">
    <text evidence="11">DNA repair enzyme that incises DNA at 8-oxoG residues. Excises 7,8-dihydro-8-oxoguanine and 2,6-diamino-4-hydroxy-5-N-methylformamidopyrimidine (FAPY) from damaged DNA. Has a beta-lyase activity that nicks DNA 3' to the lesion.</text>
</comment>
<feature type="compositionally biased region" description="Basic and acidic residues" evidence="14">
    <location>
        <begin position="349"/>
        <end position="361"/>
    </location>
</feature>
<evidence type="ECO:0000256" key="4">
    <source>
        <dbReference type="ARBA" id="ARBA00022763"/>
    </source>
</evidence>
<evidence type="ECO:0000256" key="2">
    <source>
        <dbReference type="ARBA" id="ARBA00010679"/>
    </source>
</evidence>
<dbReference type="EnsemblMetazoa" id="G24228.4">
    <property type="protein sequence ID" value="G24228.4:cds"/>
    <property type="gene ID" value="G24228"/>
</dbReference>
<evidence type="ECO:0000256" key="12">
    <source>
        <dbReference type="ARBA" id="ARBA00044632"/>
    </source>
</evidence>
<evidence type="ECO:0000256" key="5">
    <source>
        <dbReference type="ARBA" id="ARBA00022801"/>
    </source>
</evidence>
<evidence type="ECO:0000256" key="8">
    <source>
        <dbReference type="ARBA" id="ARBA00023242"/>
    </source>
</evidence>
<evidence type="ECO:0000256" key="7">
    <source>
        <dbReference type="ARBA" id="ARBA00023239"/>
    </source>
</evidence>
<dbReference type="AlphaFoldDB" id="A0A8W8KR05"/>
<dbReference type="Pfam" id="PF00730">
    <property type="entry name" value="HhH-GPD"/>
    <property type="match status" value="1"/>
</dbReference>
<dbReference type="Gene3D" id="1.10.340.30">
    <property type="entry name" value="Hypothetical protein, domain 2"/>
    <property type="match status" value="1"/>
</dbReference>
<evidence type="ECO:0000256" key="10">
    <source>
        <dbReference type="ARBA" id="ARBA00023295"/>
    </source>
</evidence>
<comment type="subcellular location">
    <subcellularLocation>
        <location evidence="1">Nucleus</location>
    </subcellularLocation>
</comment>
<accession>A0A8W8KR05</accession>
<keyword evidence="4" id="KW-0227">DNA damage</keyword>
<feature type="region of interest" description="Disordered" evidence="14">
    <location>
        <begin position="349"/>
        <end position="404"/>
    </location>
</feature>
<comment type="catalytic activity">
    <reaction evidence="12">
        <text>2'-deoxyribonucleotide-(2'-deoxyribose 5'-phosphate)-2'-deoxyribonucleotide-DNA = a 3'-end 2'-deoxyribonucleotide-(2,3-dehydro-2,3-deoxyribose 5'-phosphate)-DNA + a 5'-end 5'-phospho-2'-deoxyribonucleoside-DNA + H(+)</text>
        <dbReference type="Rhea" id="RHEA:66592"/>
        <dbReference type="Rhea" id="RHEA-COMP:13180"/>
        <dbReference type="Rhea" id="RHEA-COMP:16897"/>
        <dbReference type="Rhea" id="RHEA-COMP:17067"/>
        <dbReference type="ChEBI" id="CHEBI:15378"/>
        <dbReference type="ChEBI" id="CHEBI:136412"/>
        <dbReference type="ChEBI" id="CHEBI:157695"/>
        <dbReference type="ChEBI" id="CHEBI:167181"/>
        <dbReference type="EC" id="4.2.99.18"/>
    </reaction>
</comment>
<dbReference type="GO" id="GO:0034039">
    <property type="term" value="F:8-oxo-7,8-dihydroguanine DNA N-glycosylase activity"/>
    <property type="evidence" value="ECO:0007669"/>
    <property type="project" value="TreeGrafter"/>
</dbReference>
<keyword evidence="8" id="KW-0539">Nucleus</keyword>
<dbReference type="SUPFAM" id="SSF48150">
    <property type="entry name" value="DNA-glycosylase"/>
    <property type="match status" value="1"/>
</dbReference>
<sequence>MSAPISSGRILCHISEIRLDRILVNGQSFRWKEENPGIWTGVLFDKILKLWQSETAISYQIFGNTKQELGVEVTATGSSKKVEVATCLKEPNIVPTDSVIKQSVIGEEKHCENSYEDLIKDYFQLNIKVGNLYQKWSGVDSNFQSISSKFEGIRILRQDPVENLFSFICSSNNHISRISSMVEKLCENYGREVGKFNGKTYFSFPTTFELSEDGVESELRNLGFGYRAKYINKSAQQILEKGGETWLRSLREIPYAEAKKELLALNGVGAKVADCVCLMSLDKTDALPVDTHVWQIAARGYMPSLSKCKSLTDKLYNEIGDHFRTLWGPYAGWAQAVLFTADLRQFKEKDKIPSSKSKTDKSSGGSKSPAKKRKMAAESEAGANKAENQKKMATASQRKQKRKS</sequence>
<dbReference type="InterPro" id="IPR011257">
    <property type="entry name" value="DNA_glycosylase"/>
</dbReference>
<evidence type="ECO:0000256" key="14">
    <source>
        <dbReference type="SAM" id="MobiDB-lite"/>
    </source>
</evidence>
<dbReference type="GO" id="GO:0140078">
    <property type="term" value="F:class I DNA-(apurinic or apyrimidinic site) endonuclease activity"/>
    <property type="evidence" value="ECO:0007669"/>
    <property type="project" value="UniProtKB-EC"/>
</dbReference>
<evidence type="ECO:0000256" key="3">
    <source>
        <dbReference type="ARBA" id="ARBA00012720"/>
    </source>
</evidence>
<dbReference type="InterPro" id="IPR003265">
    <property type="entry name" value="HhH-GPD_domain"/>
</dbReference>
<evidence type="ECO:0000313" key="16">
    <source>
        <dbReference type="EnsemblMetazoa" id="G24228.4:cds"/>
    </source>
</evidence>
<dbReference type="SMART" id="SM00478">
    <property type="entry name" value="ENDO3c"/>
    <property type="match status" value="1"/>
</dbReference>
<keyword evidence="7" id="KW-0456">Lyase</keyword>
<keyword evidence="5" id="KW-0378">Hydrolase</keyword>
<dbReference type="EC" id="4.2.99.18" evidence="3"/>
<reference evidence="16" key="1">
    <citation type="submission" date="2022-08" db="UniProtKB">
        <authorList>
            <consortium name="EnsemblMetazoa"/>
        </authorList>
    </citation>
    <scope>IDENTIFICATION</scope>
    <source>
        <strain evidence="16">05x7-T-G4-1.051#20</strain>
    </source>
</reference>
<dbReference type="Proteomes" id="UP000005408">
    <property type="component" value="Unassembled WGS sequence"/>
</dbReference>
<evidence type="ECO:0000256" key="11">
    <source>
        <dbReference type="ARBA" id="ARBA00025652"/>
    </source>
</evidence>
<feature type="domain" description="HhH-GPD" evidence="15">
    <location>
        <begin position="169"/>
        <end position="336"/>
    </location>
</feature>
<keyword evidence="6" id="KW-0234">DNA repair</keyword>
<dbReference type="GO" id="GO:0006289">
    <property type="term" value="P:nucleotide-excision repair"/>
    <property type="evidence" value="ECO:0007669"/>
    <property type="project" value="InterPro"/>
</dbReference>
<dbReference type="GO" id="GO:0003684">
    <property type="term" value="F:damaged DNA binding"/>
    <property type="evidence" value="ECO:0007669"/>
    <property type="project" value="InterPro"/>
</dbReference>
<name>A0A8W8KR05_MAGGI</name>
<protein>
    <recommendedName>
        <fullName evidence="13">N-glycosylase/DNA lyase</fullName>
        <ecNumber evidence="3">4.2.99.18</ecNumber>
    </recommendedName>
</protein>
<dbReference type="GO" id="GO:0006285">
    <property type="term" value="P:base-excision repair, AP site formation"/>
    <property type="evidence" value="ECO:0007669"/>
    <property type="project" value="TreeGrafter"/>
</dbReference>
<evidence type="ECO:0000256" key="6">
    <source>
        <dbReference type="ARBA" id="ARBA00023204"/>
    </source>
</evidence>
<evidence type="ECO:0000256" key="1">
    <source>
        <dbReference type="ARBA" id="ARBA00004123"/>
    </source>
</evidence>
<evidence type="ECO:0000259" key="15">
    <source>
        <dbReference type="SMART" id="SM00478"/>
    </source>
</evidence>
<dbReference type="SUPFAM" id="SSF55945">
    <property type="entry name" value="TATA-box binding protein-like"/>
    <property type="match status" value="1"/>
</dbReference>
<dbReference type="CDD" id="cd00056">
    <property type="entry name" value="ENDO3c"/>
    <property type="match status" value="1"/>
</dbReference>
<evidence type="ECO:0000313" key="17">
    <source>
        <dbReference type="Proteomes" id="UP000005408"/>
    </source>
</evidence>
<dbReference type="Gene3D" id="3.30.310.40">
    <property type="match status" value="1"/>
</dbReference>
<keyword evidence="17" id="KW-1185">Reference proteome</keyword>
<dbReference type="InterPro" id="IPR052054">
    <property type="entry name" value="Oxidative_DNA_repair_enzyme"/>
</dbReference>
<dbReference type="Pfam" id="PF07934">
    <property type="entry name" value="OGG_N"/>
    <property type="match status" value="1"/>
</dbReference>
<proteinExistence type="inferred from homology"/>
<dbReference type="PANTHER" id="PTHR10242">
    <property type="entry name" value="8-OXOGUANINE DNA GLYCOSYLASE"/>
    <property type="match status" value="1"/>
</dbReference>
<dbReference type="InterPro" id="IPR012904">
    <property type="entry name" value="OGG_N"/>
</dbReference>